<accession>A0A940ICA1</accession>
<evidence type="ECO:0000313" key="2">
    <source>
        <dbReference type="EMBL" id="MBO8407223.1"/>
    </source>
</evidence>
<keyword evidence="1" id="KW-0472">Membrane</keyword>
<sequence>MSKTFDKIMAVFGKNLAYTIILIIAIIFFVYFSDGVINGIVAALSALIAFICIMALYYEFKKAFSGKKSVATVTAKKTSVKKTATKKSSKK</sequence>
<dbReference type="EMBL" id="JADINE010000028">
    <property type="protein sequence ID" value="MBO8407223.1"/>
    <property type="molecule type" value="Genomic_DNA"/>
</dbReference>
<evidence type="ECO:0000256" key="1">
    <source>
        <dbReference type="SAM" id="Phobius"/>
    </source>
</evidence>
<protein>
    <submittedName>
        <fullName evidence="2">Uncharacterized protein</fullName>
    </submittedName>
</protein>
<name>A0A940ICA1_9PROT</name>
<dbReference type="AlphaFoldDB" id="A0A940ICA1"/>
<keyword evidence="1" id="KW-0812">Transmembrane</keyword>
<organism evidence="2 3">
    <name type="scientific">Candidatus Enterousia excrementavium</name>
    <dbReference type="NCBI Taxonomy" id="2840789"/>
    <lineage>
        <taxon>Bacteria</taxon>
        <taxon>Pseudomonadati</taxon>
        <taxon>Pseudomonadota</taxon>
        <taxon>Alphaproteobacteria</taxon>
        <taxon>Candidatus Enterousia</taxon>
    </lineage>
</organism>
<reference evidence="2" key="2">
    <citation type="journal article" date="2021" name="PeerJ">
        <title>Extensive microbial diversity within the chicken gut microbiome revealed by metagenomics and culture.</title>
        <authorList>
            <person name="Gilroy R."/>
            <person name="Ravi A."/>
            <person name="Getino M."/>
            <person name="Pursley I."/>
            <person name="Horton D.L."/>
            <person name="Alikhan N.F."/>
            <person name="Baker D."/>
            <person name="Gharbi K."/>
            <person name="Hall N."/>
            <person name="Watson M."/>
            <person name="Adriaenssens E.M."/>
            <person name="Foster-Nyarko E."/>
            <person name="Jarju S."/>
            <person name="Secka A."/>
            <person name="Antonio M."/>
            <person name="Oren A."/>
            <person name="Chaudhuri R.R."/>
            <person name="La Ragione R."/>
            <person name="Hildebrand F."/>
            <person name="Pallen M.J."/>
        </authorList>
    </citation>
    <scope>NUCLEOTIDE SEQUENCE</scope>
    <source>
        <strain evidence="2">B1-16210</strain>
    </source>
</reference>
<feature type="transmembrane region" description="Helical" evidence="1">
    <location>
        <begin position="12"/>
        <end position="31"/>
    </location>
</feature>
<reference evidence="2" key="1">
    <citation type="submission" date="2020-10" db="EMBL/GenBank/DDBJ databases">
        <authorList>
            <person name="Gilroy R."/>
        </authorList>
    </citation>
    <scope>NUCLEOTIDE SEQUENCE</scope>
    <source>
        <strain evidence="2">B1-16210</strain>
    </source>
</reference>
<gene>
    <name evidence="2" type="ORF">IAC77_02040</name>
</gene>
<feature type="transmembrane region" description="Helical" evidence="1">
    <location>
        <begin position="37"/>
        <end position="58"/>
    </location>
</feature>
<evidence type="ECO:0000313" key="3">
    <source>
        <dbReference type="Proteomes" id="UP000721442"/>
    </source>
</evidence>
<proteinExistence type="predicted"/>
<comment type="caution">
    <text evidence="2">The sequence shown here is derived from an EMBL/GenBank/DDBJ whole genome shotgun (WGS) entry which is preliminary data.</text>
</comment>
<keyword evidence="1" id="KW-1133">Transmembrane helix</keyword>
<dbReference type="Proteomes" id="UP000721442">
    <property type="component" value="Unassembled WGS sequence"/>
</dbReference>